<evidence type="ECO:0000256" key="1">
    <source>
        <dbReference type="ARBA" id="ARBA00022448"/>
    </source>
</evidence>
<dbReference type="GO" id="GO:0016887">
    <property type="term" value="F:ATP hydrolysis activity"/>
    <property type="evidence" value="ECO:0007669"/>
    <property type="project" value="InterPro"/>
</dbReference>
<proteinExistence type="predicted"/>
<keyword evidence="1" id="KW-0813">Transport</keyword>
<dbReference type="GO" id="GO:0005886">
    <property type="term" value="C:plasma membrane"/>
    <property type="evidence" value="ECO:0007669"/>
    <property type="project" value="TreeGrafter"/>
</dbReference>
<dbReference type="Pfam" id="PF00005">
    <property type="entry name" value="ABC_tran"/>
    <property type="match status" value="1"/>
</dbReference>
<dbReference type="FunFam" id="3.40.50.300:FF:000032">
    <property type="entry name" value="Export ABC transporter ATP-binding protein"/>
    <property type="match status" value="1"/>
</dbReference>
<dbReference type="SUPFAM" id="SSF52540">
    <property type="entry name" value="P-loop containing nucleoside triphosphate hydrolases"/>
    <property type="match status" value="1"/>
</dbReference>
<dbReference type="PROSITE" id="PS50893">
    <property type="entry name" value="ABC_TRANSPORTER_2"/>
    <property type="match status" value="1"/>
</dbReference>
<dbReference type="InterPro" id="IPR017911">
    <property type="entry name" value="MacB-like_ATP-bd"/>
</dbReference>
<feature type="domain" description="ABC transporter" evidence="4">
    <location>
        <begin position="3"/>
        <end position="221"/>
    </location>
</feature>
<dbReference type="EMBL" id="UINC01214947">
    <property type="protein sequence ID" value="SVE40408.1"/>
    <property type="molecule type" value="Genomic_DNA"/>
</dbReference>
<dbReference type="PROSITE" id="PS00211">
    <property type="entry name" value="ABC_TRANSPORTER_1"/>
    <property type="match status" value="1"/>
</dbReference>
<dbReference type="PANTHER" id="PTHR24220">
    <property type="entry name" value="IMPORT ATP-BINDING PROTEIN"/>
    <property type="match status" value="1"/>
</dbReference>
<evidence type="ECO:0000259" key="4">
    <source>
        <dbReference type="PROSITE" id="PS50893"/>
    </source>
</evidence>
<keyword evidence="3" id="KW-0067">ATP-binding</keyword>
<name>A0A383D986_9ZZZZ</name>
<dbReference type="InterPro" id="IPR015854">
    <property type="entry name" value="ABC_transpr_LolD-like"/>
</dbReference>
<organism evidence="5">
    <name type="scientific">marine metagenome</name>
    <dbReference type="NCBI Taxonomy" id="408172"/>
    <lineage>
        <taxon>unclassified sequences</taxon>
        <taxon>metagenomes</taxon>
        <taxon>ecological metagenomes</taxon>
    </lineage>
</organism>
<evidence type="ECO:0000256" key="3">
    <source>
        <dbReference type="ARBA" id="ARBA00022840"/>
    </source>
</evidence>
<dbReference type="InterPro" id="IPR003439">
    <property type="entry name" value="ABC_transporter-like_ATP-bd"/>
</dbReference>
<dbReference type="AlphaFoldDB" id="A0A383D986"/>
<dbReference type="SMART" id="SM00382">
    <property type="entry name" value="AAA"/>
    <property type="match status" value="1"/>
</dbReference>
<gene>
    <name evidence="5" type="ORF">METZ01_LOCUS493262</name>
</gene>
<dbReference type="InterPro" id="IPR003593">
    <property type="entry name" value="AAA+_ATPase"/>
</dbReference>
<evidence type="ECO:0000256" key="2">
    <source>
        <dbReference type="ARBA" id="ARBA00022741"/>
    </source>
</evidence>
<dbReference type="InterPro" id="IPR017871">
    <property type="entry name" value="ABC_transporter-like_CS"/>
</dbReference>
<accession>A0A383D986</accession>
<dbReference type="GO" id="GO:0022857">
    <property type="term" value="F:transmembrane transporter activity"/>
    <property type="evidence" value="ECO:0007669"/>
    <property type="project" value="TreeGrafter"/>
</dbReference>
<keyword evidence="2" id="KW-0547">Nucleotide-binding</keyword>
<sequence>MLLNINNLHKNFPGVENSAPVEVLKGLELQVEEGETTAIIGQSGSGKSTLLSLLAGLDLPTSGTLILKEKRLDSMTEEELTRFRAKNIGIVFQQFHLMNHLTALENVSLPLELNHRSNALEQAETALEQVGLGPRKGHYPYQLSGGECQRVAIARAIVIRPALLLADEPSGNLDHDTGEQVADILFELVNRTGMTMVLVTHNSELARRCSRQVTLSQGQLQ</sequence>
<dbReference type="Gene3D" id="3.40.50.300">
    <property type="entry name" value="P-loop containing nucleotide triphosphate hydrolases"/>
    <property type="match status" value="1"/>
</dbReference>
<dbReference type="InterPro" id="IPR027417">
    <property type="entry name" value="P-loop_NTPase"/>
</dbReference>
<dbReference type="CDD" id="cd03255">
    <property type="entry name" value="ABC_MJ0796_LolCDE_FtsE"/>
    <property type="match status" value="1"/>
</dbReference>
<reference evidence="5" key="1">
    <citation type="submission" date="2018-05" db="EMBL/GenBank/DDBJ databases">
        <authorList>
            <person name="Lanie J.A."/>
            <person name="Ng W.-L."/>
            <person name="Kazmierczak K.M."/>
            <person name="Andrzejewski T.M."/>
            <person name="Davidsen T.M."/>
            <person name="Wayne K.J."/>
            <person name="Tettelin H."/>
            <person name="Glass J.I."/>
            <person name="Rusch D."/>
            <person name="Podicherti R."/>
            <person name="Tsui H.-C.T."/>
            <person name="Winkler M.E."/>
        </authorList>
    </citation>
    <scope>NUCLEOTIDE SEQUENCE</scope>
</reference>
<dbReference type="GO" id="GO:0098796">
    <property type="term" value="C:membrane protein complex"/>
    <property type="evidence" value="ECO:0007669"/>
    <property type="project" value="UniProtKB-ARBA"/>
</dbReference>
<protein>
    <recommendedName>
        <fullName evidence="4">ABC transporter domain-containing protein</fullName>
    </recommendedName>
</protein>
<dbReference type="GO" id="GO:0005524">
    <property type="term" value="F:ATP binding"/>
    <property type="evidence" value="ECO:0007669"/>
    <property type="project" value="UniProtKB-KW"/>
</dbReference>
<evidence type="ECO:0000313" key="5">
    <source>
        <dbReference type="EMBL" id="SVE40408.1"/>
    </source>
</evidence>